<dbReference type="Gene3D" id="3.90.1510.10">
    <property type="entry name" value="Glycerate kinase, domain 2"/>
    <property type="match status" value="1"/>
</dbReference>
<dbReference type="Proteomes" id="UP000019275">
    <property type="component" value="Unassembled WGS sequence"/>
</dbReference>
<dbReference type="PANTHER" id="PTHR21599">
    <property type="entry name" value="GLYCERATE KINASE"/>
    <property type="match status" value="1"/>
</dbReference>
<dbReference type="GO" id="GO:0016301">
    <property type="term" value="F:kinase activity"/>
    <property type="evidence" value="ECO:0007669"/>
    <property type="project" value="UniProtKB-KW"/>
</dbReference>
<dbReference type="PANTHER" id="PTHR21599:SF0">
    <property type="entry name" value="GLYCERATE KINASE"/>
    <property type="match status" value="1"/>
</dbReference>
<evidence type="ECO:0000313" key="6">
    <source>
        <dbReference type="Proteomes" id="UP000019275"/>
    </source>
</evidence>
<dbReference type="RefSeq" id="WP_034646439.1">
    <property type="nucleotide sequence ID" value="NZ_ARZX01000020.1"/>
</dbReference>
<dbReference type="InterPro" id="IPR018197">
    <property type="entry name" value="Glycerate_kinase_RE-like"/>
</dbReference>
<organism evidence="5 6">
    <name type="scientific">Cellulophaga geojensis KL-A</name>
    <dbReference type="NCBI Taxonomy" id="1328323"/>
    <lineage>
        <taxon>Bacteria</taxon>
        <taxon>Pseudomonadati</taxon>
        <taxon>Bacteroidota</taxon>
        <taxon>Flavobacteriia</taxon>
        <taxon>Flavobacteriales</taxon>
        <taxon>Flavobacteriaceae</taxon>
        <taxon>Cellulophaga</taxon>
    </lineage>
</organism>
<evidence type="ECO:0000256" key="3">
    <source>
        <dbReference type="ARBA" id="ARBA00022777"/>
    </source>
</evidence>
<proteinExistence type="inferred from homology"/>
<keyword evidence="2 4" id="KW-0808">Transferase</keyword>
<evidence type="ECO:0000256" key="1">
    <source>
        <dbReference type="ARBA" id="ARBA00006284"/>
    </source>
</evidence>
<dbReference type="Pfam" id="PF02595">
    <property type="entry name" value="Gly_kinase"/>
    <property type="match status" value="1"/>
</dbReference>
<dbReference type="SUPFAM" id="SSF110738">
    <property type="entry name" value="Glycerate kinase I"/>
    <property type="match status" value="1"/>
</dbReference>
<keyword evidence="6" id="KW-1185">Reference proteome</keyword>
<dbReference type="PIRSF" id="PIRSF006078">
    <property type="entry name" value="GlxK"/>
    <property type="match status" value="1"/>
</dbReference>
<comment type="similarity">
    <text evidence="1 4">Belongs to the glycerate kinase type-1 family.</text>
</comment>
<name>A0ABN0RL60_9FLAO</name>
<dbReference type="Gene3D" id="3.40.50.10350">
    <property type="entry name" value="Glycerate kinase, domain 1"/>
    <property type="match status" value="1"/>
</dbReference>
<evidence type="ECO:0000256" key="2">
    <source>
        <dbReference type="ARBA" id="ARBA00022679"/>
    </source>
</evidence>
<gene>
    <name evidence="5" type="ORF">KLA_13791</name>
</gene>
<sequence length="395" mass="42724">MNYLVIPDKFKGSLTANEVIKSITNGLQRVDKSSSVESILASDGGDGFLEAVACKIMVQKIYVDTVNPLGDKLRAYYLLNKDTKTAYVELAKASGLELLKAKERSAKNTSTFGTGLLIKDAIKKGATNIYIGLGGSASTDAGMGLAAALGYSFVNEDGMLLNPIGDNLSKVFKIERNATVTILNRIKFYAVNDVDNPLFGENGAAKVYAKQKGATEKDIESLDKGLEYFNSVIKHSLLLDHSFVPGAGAAGGTAYGLKTFFNAEFISGIKFLLELAEVPKILKSNKIDYIVTGEGKIDSQTNNGKLVKGVVDLANQYNIPVVAICGKLDANETDLNVMGLNNVLEIYNPKKGVNYSINNAAKLVEDSIFNFFSASRRKTQKKVKVSNIFTKFNIF</sequence>
<dbReference type="InterPro" id="IPR004381">
    <property type="entry name" value="Glycerate_kinase"/>
</dbReference>
<dbReference type="InterPro" id="IPR018193">
    <property type="entry name" value="Glyc_kinase_flavodox-like_fold"/>
</dbReference>
<evidence type="ECO:0000313" key="5">
    <source>
        <dbReference type="EMBL" id="EWH12578.1"/>
    </source>
</evidence>
<dbReference type="InterPro" id="IPR036129">
    <property type="entry name" value="Glycerate_kinase_sf"/>
</dbReference>
<dbReference type="EMBL" id="ARZX01000020">
    <property type="protein sequence ID" value="EWH12578.1"/>
    <property type="molecule type" value="Genomic_DNA"/>
</dbReference>
<evidence type="ECO:0000256" key="4">
    <source>
        <dbReference type="PIRNR" id="PIRNR006078"/>
    </source>
</evidence>
<accession>A0ABN0RL60</accession>
<keyword evidence="3 4" id="KW-0418">Kinase</keyword>
<protein>
    <submittedName>
        <fullName evidence="5">Glycerate kinase</fullName>
    </submittedName>
</protein>
<comment type="caution">
    <text evidence="5">The sequence shown here is derived from an EMBL/GenBank/DDBJ whole genome shotgun (WGS) entry which is preliminary data.</text>
</comment>
<reference evidence="5 6" key="1">
    <citation type="journal article" date="2014" name="Genome Announc.">
        <title>Draft Genome Sequence of the Carrageenan-Degrading Bacterium Cellulophaga sp. Strain KL-A, Isolated from Decaying Marine Algae.</title>
        <authorList>
            <person name="Shan D."/>
            <person name="Ying J."/>
            <person name="Li X."/>
            <person name="Gao Z."/>
            <person name="Wei G."/>
            <person name="Shao Z."/>
        </authorList>
    </citation>
    <scope>NUCLEOTIDE SEQUENCE [LARGE SCALE GENOMIC DNA]</scope>
    <source>
        <strain evidence="5 6">KL-A</strain>
    </source>
</reference>
<dbReference type="NCBIfam" id="TIGR00045">
    <property type="entry name" value="glycerate kinase"/>
    <property type="match status" value="1"/>
</dbReference>